<sequence length="81" mass="8828">MIRSGSGDRYGSDNEGFIGDAPRLEKGHGTRESLDILIGKAISYNPWFEGVLDGKYDDLSEQSFYMVGGIVEVIANAEKIA</sequence>
<proteinExistence type="inferred from homology"/>
<dbReference type="Proteomes" id="UP001420932">
    <property type="component" value="Unassembled WGS sequence"/>
</dbReference>
<evidence type="ECO:0000256" key="1">
    <source>
        <dbReference type="ARBA" id="ARBA00008936"/>
    </source>
</evidence>
<evidence type="ECO:0000256" key="3">
    <source>
        <dbReference type="ARBA" id="ARBA00022741"/>
    </source>
</evidence>
<keyword evidence="8" id="KW-1185">Reference proteome</keyword>
<keyword evidence="3" id="KW-0547">Nucleotide-binding</keyword>
<comment type="similarity">
    <text evidence="1">Belongs to the ATPase alpha/beta chains family.</text>
</comment>
<dbReference type="GO" id="GO:0006811">
    <property type="term" value="P:monoatomic ion transport"/>
    <property type="evidence" value="ECO:0007669"/>
    <property type="project" value="UniProtKB-KW"/>
</dbReference>
<gene>
    <name evidence="7" type="ORF">Syun_024276</name>
</gene>
<keyword evidence="2" id="KW-0813">Transport</keyword>
<protein>
    <submittedName>
        <fullName evidence="7">Uncharacterized protein</fullName>
    </submittedName>
</protein>
<keyword evidence="5" id="KW-0406">Ion transport</keyword>
<dbReference type="Gene3D" id="1.10.1140.10">
    <property type="entry name" value="Bovine Mitochondrial F1-atpase, Atp Synthase Beta Chain, Chain D, domain 3"/>
    <property type="match status" value="1"/>
</dbReference>
<evidence type="ECO:0000313" key="8">
    <source>
        <dbReference type="Proteomes" id="UP001420932"/>
    </source>
</evidence>
<evidence type="ECO:0000256" key="2">
    <source>
        <dbReference type="ARBA" id="ARBA00022448"/>
    </source>
</evidence>
<keyword evidence="4" id="KW-0067">ATP-binding</keyword>
<dbReference type="EMBL" id="JBBNAF010000010">
    <property type="protein sequence ID" value="KAK9108265.1"/>
    <property type="molecule type" value="Genomic_DNA"/>
</dbReference>
<evidence type="ECO:0000256" key="5">
    <source>
        <dbReference type="ARBA" id="ARBA00023065"/>
    </source>
</evidence>
<evidence type="ECO:0000256" key="6">
    <source>
        <dbReference type="SAM" id="MobiDB-lite"/>
    </source>
</evidence>
<accession>A0AAP0NIX8</accession>
<dbReference type="SUPFAM" id="SSF47917">
    <property type="entry name" value="C-terminal domain of alpha and beta subunits of F1 ATP synthase"/>
    <property type="match status" value="1"/>
</dbReference>
<dbReference type="AlphaFoldDB" id="A0AAP0NIX8"/>
<name>A0AAP0NIX8_9MAGN</name>
<reference evidence="7 8" key="1">
    <citation type="submission" date="2024-01" db="EMBL/GenBank/DDBJ databases">
        <title>Genome assemblies of Stephania.</title>
        <authorList>
            <person name="Yang L."/>
        </authorList>
    </citation>
    <scope>NUCLEOTIDE SEQUENCE [LARGE SCALE GENOMIC DNA]</scope>
    <source>
        <strain evidence="7">YNDBR</strain>
        <tissue evidence="7">Leaf</tissue>
    </source>
</reference>
<dbReference type="InterPro" id="IPR024034">
    <property type="entry name" value="ATPase_F1/V1_b/a_C"/>
</dbReference>
<feature type="region of interest" description="Disordered" evidence="6">
    <location>
        <begin position="1"/>
        <end position="27"/>
    </location>
</feature>
<comment type="caution">
    <text evidence="7">The sequence shown here is derived from an EMBL/GenBank/DDBJ whole genome shotgun (WGS) entry which is preliminary data.</text>
</comment>
<evidence type="ECO:0000313" key="7">
    <source>
        <dbReference type="EMBL" id="KAK9108265.1"/>
    </source>
</evidence>
<organism evidence="7 8">
    <name type="scientific">Stephania yunnanensis</name>
    <dbReference type="NCBI Taxonomy" id="152371"/>
    <lineage>
        <taxon>Eukaryota</taxon>
        <taxon>Viridiplantae</taxon>
        <taxon>Streptophyta</taxon>
        <taxon>Embryophyta</taxon>
        <taxon>Tracheophyta</taxon>
        <taxon>Spermatophyta</taxon>
        <taxon>Magnoliopsida</taxon>
        <taxon>Ranunculales</taxon>
        <taxon>Menispermaceae</taxon>
        <taxon>Menispermoideae</taxon>
        <taxon>Cissampelideae</taxon>
        <taxon>Stephania</taxon>
    </lineage>
</organism>
<evidence type="ECO:0000256" key="4">
    <source>
        <dbReference type="ARBA" id="ARBA00022840"/>
    </source>
</evidence>